<dbReference type="GO" id="GO:0005783">
    <property type="term" value="C:endoplasmic reticulum"/>
    <property type="evidence" value="ECO:0007669"/>
    <property type="project" value="TreeGrafter"/>
</dbReference>
<dbReference type="EMBL" id="JAWQEG010003680">
    <property type="protein sequence ID" value="KAK3865001.1"/>
    <property type="molecule type" value="Genomic_DNA"/>
</dbReference>
<evidence type="ECO:0000256" key="1">
    <source>
        <dbReference type="ARBA" id="ARBA00007285"/>
    </source>
</evidence>
<evidence type="ECO:0000259" key="3">
    <source>
        <dbReference type="Pfam" id="PF11938"/>
    </source>
</evidence>
<evidence type="ECO:0000313" key="5">
    <source>
        <dbReference type="Proteomes" id="UP001286313"/>
    </source>
</evidence>
<dbReference type="PANTHER" id="PTHR13341:SF2">
    <property type="entry name" value="PROTEIN SEELE"/>
    <property type="match status" value="1"/>
</dbReference>
<sequence length="189" mass="21083">MMMMMTSIVNSLLVLAVVVLGTTANKPPKSQVVKCAVCRSLVTELHSAVNEVDPRKKIDVGSYRIDADGTQKLSSVKYAGSEMHMMDVMESVCGTMKDYAQARHKETGNLEAIKLIINGKMNPRFSEYEMVQDPDLNKGLEFHCEALLEDFEDQILEHFRTGSEGDIEESKEKFCGQVTKVCQGVKDEL</sequence>
<feature type="signal peptide" evidence="2">
    <location>
        <begin position="1"/>
        <end position="24"/>
    </location>
</feature>
<keyword evidence="5" id="KW-1185">Reference proteome</keyword>
<accession>A0AAE1F166</accession>
<dbReference type="Proteomes" id="UP001286313">
    <property type="component" value="Unassembled WGS sequence"/>
</dbReference>
<dbReference type="InterPro" id="IPR042415">
    <property type="entry name" value="CNPY"/>
</dbReference>
<gene>
    <name evidence="4" type="ORF">Pcinc_029355</name>
</gene>
<comment type="caution">
    <text evidence="4">The sequence shown here is derived from an EMBL/GenBank/DDBJ whole genome shotgun (WGS) entry which is preliminary data.</text>
</comment>
<dbReference type="InterPro" id="IPR021852">
    <property type="entry name" value="DUF3456"/>
</dbReference>
<proteinExistence type="inferred from homology"/>
<evidence type="ECO:0000256" key="2">
    <source>
        <dbReference type="SAM" id="SignalP"/>
    </source>
</evidence>
<protein>
    <recommendedName>
        <fullName evidence="3">DUF3456 domain-containing protein</fullName>
    </recommendedName>
</protein>
<keyword evidence="2" id="KW-0732">Signal</keyword>
<reference evidence="4" key="1">
    <citation type="submission" date="2023-10" db="EMBL/GenBank/DDBJ databases">
        <title>Genome assemblies of two species of porcelain crab, Petrolisthes cinctipes and Petrolisthes manimaculis (Anomura: Porcellanidae).</title>
        <authorList>
            <person name="Angst P."/>
        </authorList>
    </citation>
    <scope>NUCLEOTIDE SEQUENCE</scope>
    <source>
        <strain evidence="4">PB745_01</strain>
        <tissue evidence="4">Gill</tissue>
    </source>
</reference>
<organism evidence="4 5">
    <name type="scientific">Petrolisthes cinctipes</name>
    <name type="common">Flat porcelain crab</name>
    <dbReference type="NCBI Taxonomy" id="88211"/>
    <lineage>
        <taxon>Eukaryota</taxon>
        <taxon>Metazoa</taxon>
        <taxon>Ecdysozoa</taxon>
        <taxon>Arthropoda</taxon>
        <taxon>Crustacea</taxon>
        <taxon>Multicrustacea</taxon>
        <taxon>Malacostraca</taxon>
        <taxon>Eumalacostraca</taxon>
        <taxon>Eucarida</taxon>
        <taxon>Decapoda</taxon>
        <taxon>Pleocyemata</taxon>
        <taxon>Anomura</taxon>
        <taxon>Galatheoidea</taxon>
        <taxon>Porcellanidae</taxon>
        <taxon>Petrolisthes</taxon>
    </lineage>
</organism>
<name>A0AAE1F166_PETCI</name>
<feature type="domain" description="DUF3456" evidence="3">
    <location>
        <begin position="34"/>
        <end position="182"/>
    </location>
</feature>
<dbReference type="Pfam" id="PF11938">
    <property type="entry name" value="DUF3456"/>
    <property type="match status" value="1"/>
</dbReference>
<feature type="chain" id="PRO_5041979015" description="DUF3456 domain-containing protein" evidence="2">
    <location>
        <begin position="25"/>
        <end position="189"/>
    </location>
</feature>
<comment type="similarity">
    <text evidence="1">Belongs to the canopy family.</text>
</comment>
<dbReference type="AlphaFoldDB" id="A0AAE1F166"/>
<dbReference type="PANTHER" id="PTHR13341">
    <property type="entry name" value="MIR-INTERACTING SAPOSIN-LIKE PROTEIN"/>
    <property type="match status" value="1"/>
</dbReference>
<evidence type="ECO:0000313" key="4">
    <source>
        <dbReference type="EMBL" id="KAK3865001.1"/>
    </source>
</evidence>